<protein>
    <submittedName>
        <fullName evidence="2">Uncharacterized protein</fullName>
    </submittedName>
</protein>
<dbReference type="Proteomes" id="UP001631993">
    <property type="component" value="Unassembled WGS sequence"/>
</dbReference>
<feature type="transmembrane region" description="Helical" evidence="1">
    <location>
        <begin position="71"/>
        <end position="91"/>
    </location>
</feature>
<evidence type="ECO:0000256" key="1">
    <source>
        <dbReference type="SAM" id="Phobius"/>
    </source>
</evidence>
<feature type="transmembrane region" description="Helical" evidence="1">
    <location>
        <begin position="37"/>
        <end position="59"/>
    </location>
</feature>
<dbReference type="RefSeq" id="WP_369276663.1">
    <property type="nucleotide sequence ID" value="NZ_JBJVMW010000032.1"/>
</dbReference>
<keyword evidence="1" id="KW-0812">Transmembrane</keyword>
<keyword evidence="1" id="KW-0472">Membrane</keyword>
<gene>
    <name evidence="2" type="ORF">ACKI1S_42120</name>
</gene>
<accession>A0ABW9IWI5</accession>
<reference evidence="2 3" key="1">
    <citation type="submission" date="2024-12" db="EMBL/GenBank/DDBJ databases">
        <title>Forecasting of Potato common scab and diversities of Pathogenic streptomyces spp. in china.</title>
        <authorList>
            <person name="Handique U."/>
            <person name="Wu J."/>
        </authorList>
    </citation>
    <scope>NUCLEOTIDE SEQUENCE [LARGE SCALE GENOMIC DNA]</scope>
    <source>
        <strain evidence="2 3">ZRIMU1585</strain>
    </source>
</reference>
<organism evidence="2 3">
    <name type="scientific">Streptomyces galilaeus</name>
    <dbReference type="NCBI Taxonomy" id="33899"/>
    <lineage>
        <taxon>Bacteria</taxon>
        <taxon>Bacillati</taxon>
        <taxon>Actinomycetota</taxon>
        <taxon>Actinomycetes</taxon>
        <taxon>Kitasatosporales</taxon>
        <taxon>Streptomycetaceae</taxon>
        <taxon>Streptomyces</taxon>
    </lineage>
</organism>
<evidence type="ECO:0000313" key="2">
    <source>
        <dbReference type="EMBL" id="MFM9652688.1"/>
    </source>
</evidence>
<sequence>MFDLLLICDYSAFALPLAIAALRGWAPRRMRQRTAPWVIRVRGVALLVFWASAMVAPLARRLGADSEDSAFLTFPAQLGLMMFAAGLMCGAQLGERFSQRAASVD</sequence>
<feature type="transmembrane region" description="Helical" evidence="1">
    <location>
        <begin position="6"/>
        <end position="25"/>
    </location>
</feature>
<proteinExistence type="predicted"/>
<comment type="caution">
    <text evidence="2">The sequence shown here is derived from an EMBL/GenBank/DDBJ whole genome shotgun (WGS) entry which is preliminary data.</text>
</comment>
<name>A0ABW9IWI5_STRGJ</name>
<dbReference type="EMBL" id="JBJVNE010000031">
    <property type="protein sequence ID" value="MFM9652688.1"/>
    <property type="molecule type" value="Genomic_DNA"/>
</dbReference>
<keyword evidence="3" id="KW-1185">Reference proteome</keyword>
<evidence type="ECO:0000313" key="3">
    <source>
        <dbReference type="Proteomes" id="UP001631993"/>
    </source>
</evidence>
<keyword evidence="1" id="KW-1133">Transmembrane helix</keyword>